<accession>A0AAV5TEG8</accession>
<dbReference type="InterPro" id="IPR036291">
    <property type="entry name" value="NAD(P)-bd_dom_sf"/>
</dbReference>
<dbReference type="SUPFAM" id="SSF51735">
    <property type="entry name" value="NAD(P)-binding Rossmann-fold domains"/>
    <property type="match status" value="1"/>
</dbReference>
<name>A0AAV5TEG8_9BILA</name>
<evidence type="ECO:0000313" key="3">
    <source>
        <dbReference type="Proteomes" id="UP001432027"/>
    </source>
</evidence>
<evidence type="ECO:0008006" key="4">
    <source>
        <dbReference type="Google" id="ProtNLM"/>
    </source>
</evidence>
<dbReference type="GO" id="GO:0016491">
    <property type="term" value="F:oxidoreductase activity"/>
    <property type="evidence" value="ECO:0007669"/>
    <property type="project" value="UniProtKB-KW"/>
</dbReference>
<dbReference type="Proteomes" id="UP001432027">
    <property type="component" value="Unassembled WGS sequence"/>
</dbReference>
<dbReference type="EMBL" id="BTSX01000004">
    <property type="protein sequence ID" value="GMS92603.1"/>
    <property type="molecule type" value="Genomic_DNA"/>
</dbReference>
<protein>
    <recommendedName>
        <fullName evidence="4">Dehydrogenase</fullName>
    </recommendedName>
</protein>
<dbReference type="PANTHER" id="PTHR43157">
    <property type="entry name" value="PHOSPHATIDYLINOSITOL-GLYCAN BIOSYNTHESIS CLASS F PROTEIN-RELATED"/>
    <property type="match status" value="1"/>
</dbReference>
<comment type="caution">
    <text evidence="2">The sequence shown here is derived from an EMBL/GenBank/DDBJ whole genome shotgun (WGS) entry which is preliminary data.</text>
</comment>
<gene>
    <name evidence="2" type="ORF">PENTCL1PPCAC_14778</name>
</gene>
<reference evidence="2" key="1">
    <citation type="submission" date="2023-10" db="EMBL/GenBank/DDBJ databases">
        <title>Genome assembly of Pristionchus species.</title>
        <authorList>
            <person name="Yoshida K."/>
            <person name="Sommer R.J."/>
        </authorList>
    </citation>
    <scope>NUCLEOTIDE SEQUENCE</scope>
    <source>
        <strain evidence="2">RS0144</strain>
    </source>
</reference>
<dbReference type="InterPro" id="IPR002347">
    <property type="entry name" value="SDR_fam"/>
</dbReference>
<feature type="non-terminal residue" evidence="2">
    <location>
        <position position="1"/>
    </location>
</feature>
<dbReference type="Gene3D" id="3.40.50.720">
    <property type="entry name" value="NAD(P)-binding Rossmann-like Domain"/>
    <property type="match status" value="1"/>
</dbReference>
<feature type="non-terminal residue" evidence="2">
    <location>
        <position position="168"/>
    </location>
</feature>
<organism evidence="2 3">
    <name type="scientific">Pristionchus entomophagus</name>
    <dbReference type="NCBI Taxonomy" id="358040"/>
    <lineage>
        <taxon>Eukaryota</taxon>
        <taxon>Metazoa</taxon>
        <taxon>Ecdysozoa</taxon>
        <taxon>Nematoda</taxon>
        <taxon>Chromadorea</taxon>
        <taxon>Rhabditida</taxon>
        <taxon>Rhabditina</taxon>
        <taxon>Diplogasteromorpha</taxon>
        <taxon>Diplogasteroidea</taxon>
        <taxon>Neodiplogasteridae</taxon>
        <taxon>Pristionchus</taxon>
    </lineage>
</organism>
<sequence length="168" mass="18630">GPFLLTELLLPLLKKATEARIVIVSSDLHNRSGPLDLSKIDDESEFGRFAPYNRSKLANVMHARDLARRLHDSGARHVTVNSLHPGVVATELSRHMGPKALRSLTSVFMKSEKDGAHTSLYLAMASEIKGMSGGYYSDCARVKENKVARDDEECKKLYEYSKKAVGLE</sequence>
<dbReference type="PANTHER" id="PTHR43157:SF31">
    <property type="entry name" value="PHOSPHATIDYLINOSITOL-GLYCAN BIOSYNTHESIS CLASS F PROTEIN"/>
    <property type="match status" value="1"/>
</dbReference>
<keyword evidence="1" id="KW-0560">Oxidoreductase</keyword>
<dbReference type="AlphaFoldDB" id="A0AAV5TEG8"/>
<dbReference type="Pfam" id="PF00106">
    <property type="entry name" value="adh_short"/>
    <property type="match status" value="1"/>
</dbReference>
<evidence type="ECO:0000313" key="2">
    <source>
        <dbReference type="EMBL" id="GMS92603.1"/>
    </source>
</evidence>
<evidence type="ECO:0000256" key="1">
    <source>
        <dbReference type="ARBA" id="ARBA00023002"/>
    </source>
</evidence>
<keyword evidence="3" id="KW-1185">Reference proteome</keyword>
<proteinExistence type="predicted"/>